<feature type="active site" description="Nucleophile" evidence="4">
    <location>
        <position position="83"/>
    </location>
</feature>
<dbReference type="GO" id="GO:0031119">
    <property type="term" value="P:tRNA pseudouridine synthesis"/>
    <property type="evidence" value="ECO:0007669"/>
    <property type="project" value="UniProtKB-UniRule"/>
</dbReference>
<reference evidence="6 7" key="1">
    <citation type="journal article" date="2015" name="Genome Announc.">
        <title>Genomes of Geoalkalibacter ferrihydriticus Z-0531T and Geoalkalibacter subterraneus Red1T, Two Haloalkaliphilic Metal-Reducing Deltaproteobacteria.</title>
        <authorList>
            <person name="Badalamenti J.P."/>
            <person name="Krajmalnik-Brown R."/>
            <person name="Torres C.I."/>
            <person name="Bond D.R."/>
        </authorList>
    </citation>
    <scope>NUCLEOTIDE SEQUENCE [LARGE SCALE GENOMIC DNA]</scope>
    <source>
        <strain evidence="6 7">Red1</strain>
    </source>
</reference>
<keyword evidence="7" id="KW-1185">Reference proteome</keyword>
<dbReference type="STRING" id="483547.GSUB_03230"/>
<dbReference type="PANTHER" id="PTHR47811">
    <property type="entry name" value="TRNA PSEUDOURIDINE SYNTHASE D"/>
    <property type="match status" value="1"/>
</dbReference>
<organism evidence="6 7">
    <name type="scientific">Geoalkalibacter subterraneus</name>
    <dbReference type="NCBI Taxonomy" id="483547"/>
    <lineage>
        <taxon>Bacteria</taxon>
        <taxon>Pseudomonadati</taxon>
        <taxon>Thermodesulfobacteriota</taxon>
        <taxon>Desulfuromonadia</taxon>
        <taxon>Desulfuromonadales</taxon>
        <taxon>Geoalkalibacteraceae</taxon>
        <taxon>Geoalkalibacter</taxon>
    </lineage>
</organism>
<sequence>MGGSERFMIPYLSAHFDGIGGHIKEVPEDFQVEEIPLYLPCGSGEHLYIEVEKRGMTTLDLMRRLARALNLKERDMGYAGLKDARALTRQTLSLPGVRPEQLEGLELPGTRIISAQYHRNKLRPGHLTGNRFRIRIRQVEEQALDRARDIVDILEQVGVPNLFGSQRYGLLNNSHLIGRAILEGNFSEALSQIIGDPTLIRDPRWRQAAEAYRAGNLAEARTALPPAMRDERRLLDMLLQGHDERAAVLAFPRRKLRLFLSACQSWLFDRIVAMRMESLETLWPGDLAYIHGKGACFLVEDATTEQPRADRFEISPSGPLFGYKSTLAQGQAGVIEQALLDHEGISLESFRLSKGLSMEGERRPLRVPLTETEVNAEGEDLIVSFALPRGSYATSVLREIMKPVEADPQNGV</sequence>
<dbReference type="InterPro" id="IPR011760">
    <property type="entry name" value="PsdUridine_synth_TruD_insert"/>
</dbReference>
<dbReference type="Gene3D" id="1.10.1510.30">
    <property type="match status" value="1"/>
</dbReference>
<dbReference type="KEGG" id="gsb:GSUB_03230"/>
<dbReference type="AlphaFoldDB" id="A0A0B5FC75"/>
<dbReference type="GO" id="GO:0005829">
    <property type="term" value="C:cytosol"/>
    <property type="evidence" value="ECO:0007669"/>
    <property type="project" value="TreeGrafter"/>
</dbReference>
<dbReference type="Gene3D" id="3.30.70.3160">
    <property type="match status" value="1"/>
</dbReference>
<evidence type="ECO:0000259" key="5">
    <source>
        <dbReference type="PROSITE" id="PS50984"/>
    </source>
</evidence>
<dbReference type="PIRSF" id="PIRSF037016">
    <property type="entry name" value="Pseudouridin_synth_euk_prd"/>
    <property type="match status" value="1"/>
</dbReference>
<gene>
    <name evidence="4" type="primary">truD</name>
    <name evidence="6" type="ORF">GSUB_03230</name>
</gene>
<protein>
    <recommendedName>
        <fullName evidence="4">tRNA pseudouridine synthase D</fullName>
        <ecNumber evidence="4">5.4.99.27</ecNumber>
    </recommendedName>
    <alternativeName>
        <fullName evidence="4">tRNA pseudouridine(13) synthase</fullName>
    </alternativeName>
    <alternativeName>
        <fullName evidence="4">tRNA pseudouridylate synthase D</fullName>
    </alternativeName>
    <alternativeName>
        <fullName evidence="4">tRNA-uridine isomerase D</fullName>
    </alternativeName>
</protein>
<evidence type="ECO:0000313" key="6">
    <source>
        <dbReference type="EMBL" id="AJF05782.1"/>
    </source>
</evidence>
<dbReference type="EC" id="5.4.99.27" evidence="4"/>
<evidence type="ECO:0000256" key="4">
    <source>
        <dbReference type="HAMAP-Rule" id="MF_01082"/>
    </source>
</evidence>
<feature type="domain" description="TRUD" evidence="5">
    <location>
        <begin position="158"/>
        <end position="367"/>
    </location>
</feature>
<evidence type="ECO:0000313" key="7">
    <source>
        <dbReference type="Proteomes" id="UP000035036"/>
    </source>
</evidence>
<dbReference type="InterPro" id="IPR050170">
    <property type="entry name" value="TruD_pseudoU_synthase"/>
</dbReference>
<evidence type="ECO:0000256" key="2">
    <source>
        <dbReference type="ARBA" id="ARBA00022694"/>
    </source>
</evidence>
<dbReference type="Proteomes" id="UP000035036">
    <property type="component" value="Chromosome"/>
</dbReference>
<dbReference type="InterPro" id="IPR020119">
    <property type="entry name" value="PsdUridine_synth_TruD_CS"/>
</dbReference>
<dbReference type="HOGENOM" id="CLU_005281_4_0_7"/>
<comment type="similarity">
    <text evidence="1 4">Belongs to the pseudouridine synthase TruD family.</text>
</comment>
<dbReference type="InterPro" id="IPR042214">
    <property type="entry name" value="TruD_catalytic"/>
</dbReference>
<proteinExistence type="inferred from homology"/>
<accession>A0A0B5FC75</accession>
<evidence type="ECO:0000256" key="3">
    <source>
        <dbReference type="ARBA" id="ARBA00023235"/>
    </source>
</evidence>
<keyword evidence="3 4" id="KW-0413">Isomerase</keyword>
<dbReference type="GO" id="GO:0003723">
    <property type="term" value="F:RNA binding"/>
    <property type="evidence" value="ECO:0007669"/>
    <property type="project" value="InterPro"/>
</dbReference>
<keyword evidence="2 4" id="KW-0819">tRNA processing</keyword>
<name>A0A0B5FC75_9BACT</name>
<dbReference type="HAMAP" id="MF_01082">
    <property type="entry name" value="TruD"/>
    <property type="match status" value="1"/>
</dbReference>
<dbReference type="PROSITE" id="PS50984">
    <property type="entry name" value="TRUD"/>
    <property type="match status" value="1"/>
</dbReference>
<dbReference type="Gene3D" id="3.30.2350.20">
    <property type="entry name" value="TruD, catalytic domain"/>
    <property type="match status" value="1"/>
</dbReference>
<dbReference type="NCBIfam" id="TIGR00094">
    <property type="entry name" value="tRNA_TruD_broad"/>
    <property type="match status" value="1"/>
</dbReference>
<dbReference type="PANTHER" id="PTHR47811:SF1">
    <property type="entry name" value="TRNA PSEUDOURIDINE SYNTHASE D"/>
    <property type="match status" value="1"/>
</dbReference>
<dbReference type="SUPFAM" id="SSF55120">
    <property type="entry name" value="Pseudouridine synthase"/>
    <property type="match status" value="1"/>
</dbReference>
<dbReference type="GO" id="GO:0160150">
    <property type="term" value="F:tRNA pseudouridine(13) synthase activity"/>
    <property type="evidence" value="ECO:0007669"/>
    <property type="project" value="UniProtKB-EC"/>
</dbReference>
<dbReference type="EMBL" id="CP010311">
    <property type="protein sequence ID" value="AJF05782.1"/>
    <property type="molecule type" value="Genomic_DNA"/>
</dbReference>
<comment type="catalytic activity">
    <reaction evidence="4">
        <text>uridine(13) in tRNA = pseudouridine(13) in tRNA</text>
        <dbReference type="Rhea" id="RHEA:42540"/>
        <dbReference type="Rhea" id="RHEA-COMP:10105"/>
        <dbReference type="Rhea" id="RHEA-COMP:10106"/>
        <dbReference type="ChEBI" id="CHEBI:65314"/>
        <dbReference type="ChEBI" id="CHEBI:65315"/>
        <dbReference type="EC" id="5.4.99.27"/>
    </reaction>
</comment>
<dbReference type="InterPro" id="IPR001656">
    <property type="entry name" value="PsdUridine_synth_TruD"/>
</dbReference>
<comment type="function">
    <text evidence="4">Responsible for synthesis of pseudouridine from uracil-13 in transfer RNAs.</text>
</comment>
<dbReference type="Pfam" id="PF01142">
    <property type="entry name" value="TruD"/>
    <property type="match status" value="1"/>
</dbReference>
<dbReference type="PROSITE" id="PS01268">
    <property type="entry name" value="UPF0024"/>
    <property type="match status" value="1"/>
</dbReference>
<evidence type="ECO:0000256" key="1">
    <source>
        <dbReference type="ARBA" id="ARBA00007953"/>
    </source>
</evidence>
<dbReference type="InterPro" id="IPR020103">
    <property type="entry name" value="PsdUridine_synth_cat_dom_sf"/>
</dbReference>